<accession>A0A6N2N595</accession>
<gene>
    <name evidence="1" type="ORF">SVIM_LOCUS411450</name>
</gene>
<sequence>MSLLSIKYREIVRRVPTPLIFIDPYPRTYKIILEREGALNYHAASVELERSSYYRSESSLPFSLILIFLKTCFSYCCGEVIALGLKEAFLCAHKMYFWSSSYRNAEIEVVFIYKWTARSSSSWLRKKRRELWRGKKPL</sequence>
<dbReference type="AlphaFoldDB" id="A0A6N2N595"/>
<protein>
    <submittedName>
        <fullName evidence="1">Uncharacterized protein</fullName>
    </submittedName>
</protein>
<dbReference type="EMBL" id="CAADRP010001930">
    <property type="protein sequence ID" value="VFU57000.1"/>
    <property type="molecule type" value="Genomic_DNA"/>
</dbReference>
<evidence type="ECO:0000313" key="1">
    <source>
        <dbReference type="EMBL" id="VFU57000.1"/>
    </source>
</evidence>
<proteinExistence type="predicted"/>
<reference evidence="1" key="1">
    <citation type="submission" date="2019-03" db="EMBL/GenBank/DDBJ databases">
        <authorList>
            <person name="Mank J."/>
            <person name="Almeida P."/>
        </authorList>
    </citation>
    <scope>NUCLEOTIDE SEQUENCE</scope>
    <source>
        <strain evidence="1">78183</strain>
    </source>
</reference>
<organism evidence="1">
    <name type="scientific">Salix viminalis</name>
    <name type="common">Common osier</name>
    <name type="synonym">Basket willow</name>
    <dbReference type="NCBI Taxonomy" id="40686"/>
    <lineage>
        <taxon>Eukaryota</taxon>
        <taxon>Viridiplantae</taxon>
        <taxon>Streptophyta</taxon>
        <taxon>Embryophyta</taxon>
        <taxon>Tracheophyta</taxon>
        <taxon>Spermatophyta</taxon>
        <taxon>Magnoliopsida</taxon>
        <taxon>eudicotyledons</taxon>
        <taxon>Gunneridae</taxon>
        <taxon>Pentapetalae</taxon>
        <taxon>rosids</taxon>
        <taxon>fabids</taxon>
        <taxon>Malpighiales</taxon>
        <taxon>Salicaceae</taxon>
        <taxon>Saliceae</taxon>
        <taxon>Salix</taxon>
    </lineage>
</organism>
<name>A0A6N2N595_SALVM</name>